<comment type="similarity">
    <text evidence="1">Belongs to the ABC transporter superfamily.</text>
</comment>
<dbReference type="InterPro" id="IPR017871">
    <property type="entry name" value="ABC_transporter-like_CS"/>
</dbReference>
<evidence type="ECO:0000313" key="12">
    <source>
        <dbReference type="EMBL" id="SDO89166.1"/>
    </source>
</evidence>
<reference evidence="13" key="1">
    <citation type="submission" date="2016-10" db="EMBL/GenBank/DDBJ databases">
        <authorList>
            <person name="Varghese N."/>
            <person name="Submissions S."/>
        </authorList>
    </citation>
    <scope>NUCLEOTIDE SEQUENCE [LARGE SCALE GENOMIC DNA]</scope>
    <source>
        <strain evidence="13">CGMCC 1.3703</strain>
    </source>
</reference>
<dbReference type="Pfam" id="PF00005">
    <property type="entry name" value="ABC_tran"/>
    <property type="match status" value="1"/>
</dbReference>
<evidence type="ECO:0000256" key="3">
    <source>
        <dbReference type="ARBA" id="ARBA00022741"/>
    </source>
</evidence>
<dbReference type="AlphaFoldDB" id="A0A1H0N9G8"/>
<evidence type="ECO:0000256" key="5">
    <source>
        <dbReference type="ARBA" id="ARBA00052482"/>
    </source>
</evidence>
<dbReference type="OrthoDB" id="9802264at2"/>
<dbReference type="InterPro" id="IPR003593">
    <property type="entry name" value="AAA+_ATPase"/>
</dbReference>
<comment type="catalytic activity">
    <reaction evidence="5">
        <text>a quaternary ammonium(out) + ATP + H2O = a quaternary ammonium(in) + ADP + phosphate + H(+)</text>
        <dbReference type="Rhea" id="RHEA:11036"/>
        <dbReference type="ChEBI" id="CHEBI:15377"/>
        <dbReference type="ChEBI" id="CHEBI:15378"/>
        <dbReference type="ChEBI" id="CHEBI:30616"/>
        <dbReference type="ChEBI" id="CHEBI:35267"/>
        <dbReference type="ChEBI" id="CHEBI:43474"/>
        <dbReference type="ChEBI" id="CHEBI:456216"/>
        <dbReference type="EC" id="7.6.2.9"/>
    </reaction>
</comment>
<dbReference type="RefSeq" id="WP_089652474.1">
    <property type="nucleotide sequence ID" value="NZ_FNIZ01000009.1"/>
</dbReference>
<dbReference type="FunFam" id="3.40.50.300:FF:000425">
    <property type="entry name" value="Probable ABC transporter, ATP-binding subunit"/>
    <property type="match status" value="1"/>
</dbReference>
<keyword evidence="3" id="KW-0547">Nucleotide-binding</keyword>
<accession>A0A1H0N9G8</accession>
<dbReference type="GO" id="GO:0005524">
    <property type="term" value="F:ATP binding"/>
    <property type="evidence" value="ECO:0007669"/>
    <property type="project" value="UniProtKB-KW"/>
</dbReference>
<dbReference type="InterPro" id="IPR046342">
    <property type="entry name" value="CBS_dom_sf"/>
</dbReference>
<dbReference type="Gene3D" id="3.10.580.10">
    <property type="entry name" value="CBS-domain"/>
    <property type="match status" value="1"/>
</dbReference>
<evidence type="ECO:0000256" key="7">
    <source>
        <dbReference type="ARBA" id="ARBA00066388"/>
    </source>
</evidence>
<dbReference type="SUPFAM" id="SSF54631">
    <property type="entry name" value="CBS-domain pair"/>
    <property type="match status" value="1"/>
</dbReference>
<dbReference type="PANTHER" id="PTHR43117:SF4">
    <property type="entry name" value="OSMOPROTECTANT IMPORT ATP-BINDING PROTEIN OSMV"/>
    <property type="match status" value="1"/>
</dbReference>
<evidence type="ECO:0000256" key="2">
    <source>
        <dbReference type="ARBA" id="ARBA00022448"/>
    </source>
</evidence>
<dbReference type="GO" id="GO:0016887">
    <property type="term" value="F:ATP hydrolysis activity"/>
    <property type="evidence" value="ECO:0007669"/>
    <property type="project" value="InterPro"/>
</dbReference>
<name>A0A1H0N9G8_HALAD</name>
<keyword evidence="2" id="KW-0813">Transport</keyword>
<dbReference type="SMART" id="SM00382">
    <property type="entry name" value="AAA"/>
    <property type="match status" value="1"/>
</dbReference>
<evidence type="ECO:0000256" key="1">
    <source>
        <dbReference type="ARBA" id="ARBA00005417"/>
    </source>
</evidence>
<dbReference type="PANTHER" id="PTHR43117">
    <property type="entry name" value="OSMOPROTECTANT IMPORT ATP-BINDING PROTEIN OSMV"/>
    <property type="match status" value="1"/>
</dbReference>
<dbReference type="EC" id="7.6.2.9" evidence="7"/>
<sequence>MITFTDVTKTYPDGTTALRNINLEVQEGELLALIGPSGCGKTTTMKMINRLIHPTEGTITIHNKDIREYNIHELRWNIGYVLQEIALFPHMTVEENISVVPEMKKWKKKDLSKRIVELMNMVGLDPEKHRKRKPSELSGGQQQRVGVIRALAADPDIILMDEPFSALDPISRDQLQTDIRQLQKEIKKTIVFVTHDMDEALALGDRVCLMKAGEIVQLDTPQNLILNPSNEFVEDFIGGRKTPWQTAVDVIMSHAEKRVLSEKEFKEGHVVLDGPFALKSHDGTYRGMIEDGNQVQAPPLSNDMILRDAVRIFEEDHSSILPVVKGDQLIGTLSYRDIVLYLKEQSRKKEEEVENK</sequence>
<dbReference type="Gene3D" id="3.40.50.300">
    <property type="entry name" value="P-loop containing nucleotide triphosphate hydrolases"/>
    <property type="match status" value="1"/>
</dbReference>
<dbReference type="PROSITE" id="PS00211">
    <property type="entry name" value="ABC_TRANSPORTER_1"/>
    <property type="match status" value="1"/>
</dbReference>
<dbReference type="PROSITE" id="PS51371">
    <property type="entry name" value="CBS"/>
    <property type="match status" value="1"/>
</dbReference>
<dbReference type="Proteomes" id="UP000198860">
    <property type="component" value="Unassembled WGS sequence"/>
</dbReference>
<evidence type="ECO:0000259" key="10">
    <source>
        <dbReference type="PROSITE" id="PS50893"/>
    </source>
</evidence>
<feature type="domain" description="ABC transporter" evidence="10">
    <location>
        <begin position="2"/>
        <end position="237"/>
    </location>
</feature>
<proteinExistence type="inferred from homology"/>
<dbReference type="InterPro" id="IPR000644">
    <property type="entry name" value="CBS_dom"/>
</dbReference>
<dbReference type="PROSITE" id="PS50893">
    <property type="entry name" value="ABC_TRANSPORTER_2"/>
    <property type="match status" value="1"/>
</dbReference>
<keyword evidence="13" id="KW-1185">Reference proteome</keyword>
<dbReference type="EMBL" id="FNIZ01000009">
    <property type="protein sequence ID" value="SDO89166.1"/>
    <property type="molecule type" value="Genomic_DNA"/>
</dbReference>
<evidence type="ECO:0000259" key="11">
    <source>
        <dbReference type="PROSITE" id="PS51371"/>
    </source>
</evidence>
<feature type="domain" description="CBS" evidence="11">
    <location>
        <begin position="288"/>
        <end position="350"/>
    </location>
</feature>
<evidence type="ECO:0000256" key="9">
    <source>
        <dbReference type="PROSITE-ProRule" id="PRU00703"/>
    </source>
</evidence>
<keyword evidence="4 12" id="KW-0067">ATP-binding</keyword>
<gene>
    <name evidence="12" type="ORF">SAMN05421677_10911</name>
</gene>
<dbReference type="GO" id="GO:0015418">
    <property type="term" value="F:ABC-type quaternary ammonium compound transporting activity"/>
    <property type="evidence" value="ECO:0007669"/>
    <property type="project" value="UniProtKB-EC"/>
</dbReference>
<evidence type="ECO:0000313" key="13">
    <source>
        <dbReference type="Proteomes" id="UP000198860"/>
    </source>
</evidence>
<dbReference type="InterPro" id="IPR027417">
    <property type="entry name" value="P-loop_NTPase"/>
</dbReference>
<evidence type="ECO:0000256" key="4">
    <source>
        <dbReference type="ARBA" id="ARBA00022840"/>
    </source>
</evidence>
<dbReference type="SUPFAM" id="SSF52540">
    <property type="entry name" value="P-loop containing nucleoside triphosphate hydrolases"/>
    <property type="match status" value="1"/>
</dbReference>
<dbReference type="STRING" id="240303.SAMN05421677_10911"/>
<protein>
    <recommendedName>
        <fullName evidence="8">Carnitine transport ATP-binding protein OpuCA</fullName>
        <ecNumber evidence="7">7.6.2.9</ecNumber>
    </recommendedName>
</protein>
<dbReference type="Pfam" id="PF00571">
    <property type="entry name" value="CBS"/>
    <property type="match status" value="1"/>
</dbReference>
<organism evidence="12 13">
    <name type="scientific">Halobacillus aidingensis</name>
    <dbReference type="NCBI Taxonomy" id="240303"/>
    <lineage>
        <taxon>Bacteria</taxon>
        <taxon>Bacillati</taxon>
        <taxon>Bacillota</taxon>
        <taxon>Bacilli</taxon>
        <taxon>Bacillales</taxon>
        <taxon>Bacillaceae</taxon>
        <taxon>Halobacillus</taxon>
    </lineage>
</organism>
<keyword evidence="9" id="KW-0129">CBS domain</keyword>
<dbReference type="InterPro" id="IPR003439">
    <property type="entry name" value="ABC_transporter-like_ATP-bd"/>
</dbReference>
<evidence type="ECO:0000256" key="6">
    <source>
        <dbReference type="ARBA" id="ARBA00063934"/>
    </source>
</evidence>
<evidence type="ECO:0000256" key="8">
    <source>
        <dbReference type="ARBA" id="ARBA00070305"/>
    </source>
</evidence>
<comment type="subunit">
    <text evidence="6">The complex is composed of two ATP-binding proteins (OpuCA), two transmembrane proteins (OpuCB and OpuCD) and a solute-binding protein (OpuCC).</text>
</comment>